<evidence type="ECO:0000313" key="3">
    <source>
        <dbReference type="Proteomes" id="UP000199532"/>
    </source>
</evidence>
<dbReference type="OrthoDB" id="711246at2"/>
<dbReference type="Proteomes" id="UP000199532">
    <property type="component" value="Unassembled WGS sequence"/>
</dbReference>
<dbReference type="STRING" id="408657.SAMN04487995_4506"/>
<sequence length="110" mass="12493">MFSTICLLFFIGFIFWMNTSRRISWPEKNPVMNYMVRKPLYSKFLACALFLLATVLLTGLLGIGSGIFAAFVILMMAGSVCVLFFPFRYFGTRTIGLVYVFGVVSEIIFK</sequence>
<reference evidence="2 3" key="1">
    <citation type="submission" date="2016-10" db="EMBL/GenBank/DDBJ databases">
        <authorList>
            <person name="de Groot N.N."/>
        </authorList>
    </citation>
    <scope>NUCLEOTIDE SEQUENCE [LARGE SCALE GENOMIC DNA]</scope>
    <source>
        <strain evidence="2 3">DSM 19938</strain>
    </source>
</reference>
<proteinExistence type="predicted"/>
<evidence type="ECO:0000313" key="2">
    <source>
        <dbReference type="EMBL" id="SEJ40422.1"/>
    </source>
</evidence>
<dbReference type="EMBL" id="FNXY01000007">
    <property type="protein sequence ID" value="SEJ40422.1"/>
    <property type="molecule type" value="Genomic_DNA"/>
</dbReference>
<accession>A0A1H6YT32</accession>
<dbReference type="AlphaFoldDB" id="A0A1H6YT32"/>
<keyword evidence="1" id="KW-0812">Transmembrane</keyword>
<protein>
    <submittedName>
        <fullName evidence="2">Uncharacterized protein</fullName>
    </submittedName>
</protein>
<keyword evidence="3" id="KW-1185">Reference proteome</keyword>
<evidence type="ECO:0000256" key="1">
    <source>
        <dbReference type="SAM" id="Phobius"/>
    </source>
</evidence>
<gene>
    <name evidence="2" type="ORF">SAMN04487995_4506</name>
</gene>
<organism evidence="2 3">
    <name type="scientific">Dyadobacter koreensis</name>
    <dbReference type="NCBI Taxonomy" id="408657"/>
    <lineage>
        <taxon>Bacteria</taxon>
        <taxon>Pseudomonadati</taxon>
        <taxon>Bacteroidota</taxon>
        <taxon>Cytophagia</taxon>
        <taxon>Cytophagales</taxon>
        <taxon>Spirosomataceae</taxon>
        <taxon>Dyadobacter</taxon>
    </lineage>
</organism>
<name>A0A1H6YT32_9BACT</name>
<feature type="transmembrane region" description="Helical" evidence="1">
    <location>
        <begin position="67"/>
        <end position="85"/>
    </location>
</feature>
<feature type="transmembrane region" description="Helical" evidence="1">
    <location>
        <begin position="40"/>
        <end position="60"/>
    </location>
</feature>
<keyword evidence="1" id="KW-0472">Membrane</keyword>
<keyword evidence="1" id="KW-1133">Transmembrane helix</keyword>